<evidence type="ECO:0000256" key="1">
    <source>
        <dbReference type="SAM" id="MobiDB-lite"/>
    </source>
</evidence>
<gene>
    <name evidence="2" type="ORF">C2G38_2219838</name>
</gene>
<dbReference type="Proteomes" id="UP000266673">
    <property type="component" value="Unassembled WGS sequence"/>
</dbReference>
<name>A0A397U542_9GLOM</name>
<evidence type="ECO:0000313" key="3">
    <source>
        <dbReference type="Proteomes" id="UP000266673"/>
    </source>
</evidence>
<protein>
    <submittedName>
        <fullName evidence="2">Uncharacterized protein</fullName>
    </submittedName>
</protein>
<accession>A0A397U542</accession>
<dbReference type="EMBL" id="QKWP01001995">
    <property type="protein sequence ID" value="RIB05352.1"/>
    <property type="molecule type" value="Genomic_DNA"/>
</dbReference>
<feature type="region of interest" description="Disordered" evidence="1">
    <location>
        <begin position="26"/>
        <end position="47"/>
    </location>
</feature>
<keyword evidence="3" id="KW-1185">Reference proteome</keyword>
<comment type="caution">
    <text evidence="2">The sequence shown here is derived from an EMBL/GenBank/DDBJ whole genome shotgun (WGS) entry which is preliminary data.</text>
</comment>
<reference evidence="2 3" key="1">
    <citation type="submission" date="2018-06" db="EMBL/GenBank/DDBJ databases">
        <title>Comparative genomics reveals the genomic features of Rhizophagus irregularis, R. cerebriforme, R. diaphanum and Gigaspora rosea, and their symbiotic lifestyle signature.</title>
        <authorList>
            <person name="Morin E."/>
            <person name="San Clemente H."/>
            <person name="Chen E.C.H."/>
            <person name="De La Providencia I."/>
            <person name="Hainaut M."/>
            <person name="Kuo A."/>
            <person name="Kohler A."/>
            <person name="Murat C."/>
            <person name="Tang N."/>
            <person name="Roy S."/>
            <person name="Loubradou J."/>
            <person name="Henrissat B."/>
            <person name="Grigoriev I.V."/>
            <person name="Corradi N."/>
            <person name="Roux C."/>
            <person name="Martin F.M."/>
        </authorList>
    </citation>
    <scope>NUCLEOTIDE SEQUENCE [LARGE SCALE GENOMIC DNA]</scope>
    <source>
        <strain evidence="2 3">DAOM 194757</strain>
    </source>
</reference>
<organism evidence="2 3">
    <name type="scientific">Gigaspora rosea</name>
    <dbReference type="NCBI Taxonomy" id="44941"/>
    <lineage>
        <taxon>Eukaryota</taxon>
        <taxon>Fungi</taxon>
        <taxon>Fungi incertae sedis</taxon>
        <taxon>Mucoromycota</taxon>
        <taxon>Glomeromycotina</taxon>
        <taxon>Glomeromycetes</taxon>
        <taxon>Diversisporales</taxon>
        <taxon>Gigasporaceae</taxon>
        <taxon>Gigaspora</taxon>
    </lineage>
</organism>
<sequence>MGQLEEFMKNRSNELLKETFNSSELGHEEKKYCHQTSPNIEKNESRKPIYNQKALERESADRINLVGPCENESEKEQQAFKDIVMDSEMKLDKLEEVNLEEKIVDDELPDETSGCYCIPTKSDNLDGTFIVGNCYHNGRYPEEESDLEYFSQSGMSICKSEGTAFELDLKPIGSGSLDNLKSVIENKFEIDLKNQRNKEKKEGKGKKIDRNSEMHLINQEFGYYPMNWPFTPIFDPGGYFHSAFNL</sequence>
<dbReference type="AlphaFoldDB" id="A0A397U542"/>
<proteinExistence type="predicted"/>
<evidence type="ECO:0000313" key="2">
    <source>
        <dbReference type="EMBL" id="RIB05352.1"/>
    </source>
</evidence>